<dbReference type="EMBL" id="MUKV01000066">
    <property type="protein sequence ID" value="OQS31299.1"/>
    <property type="molecule type" value="Genomic_DNA"/>
</dbReference>
<keyword evidence="1" id="KW-0472">Membrane</keyword>
<dbReference type="NCBIfam" id="TIGR03349">
    <property type="entry name" value="IV_VI_DotU"/>
    <property type="match status" value="1"/>
</dbReference>
<dbReference type="AlphaFoldDB" id="A0A1W0C9B3"/>
<evidence type="ECO:0000313" key="4">
    <source>
        <dbReference type="Proteomes" id="UP000192721"/>
    </source>
</evidence>
<name>A0A1W0C9B3_9NEIS</name>
<dbReference type="InterPro" id="IPR017732">
    <property type="entry name" value="T4/T6SS_DotU"/>
</dbReference>
<sequence length="254" mass="27790">MLDSALSQPLGALAQAPLSATFEDAYAEWLQVFRELAGGGHKAETAAELAAEQGGLLARRLSRAAGARVGAAGQSQIEALQYLFVALIDERLLFEDWPGQSLWQATPLEQRLFGSRAAGDKVPALIERVLRERDPASRDLANVCLQTLTLGFYGRLRGQGGLAQHEEWRRELFAFAYQRDADIRSLAPALERSSNVPPLRLTVRRMLPDGFRLALGVAAILVGMSVVGHVFWHDIVSRVEPMLYRGADGDGQSK</sequence>
<dbReference type="InterPro" id="IPR038522">
    <property type="entry name" value="T4/T6SS_DotU_sf"/>
</dbReference>
<dbReference type="RefSeq" id="WP_081557113.1">
    <property type="nucleotide sequence ID" value="NZ_CP109905.1"/>
</dbReference>
<dbReference type="Pfam" id="PF09850">
    <property type="entry name" value="DotU"/>
    <property type="match status" value="1"/>
</dbReference>
<comment type="caution">
    <text evidence="3">The sequence shown here is derived from an EMBL/GenBank/DDBJ whole genome shotgun (WGS) entry which is preliminary data.</text>
</comment>
<dbReference type="PANTHER" id="PTHR38033">
    <property type="entry name" value="MEMBRANE PROTEIN-RELATED"/>
    <property type="match status" value="1"/>
</dbReference>
<feature type="domain" description="Type IV / VI secretion system DotU" evidence="2">
    <location>
        <begin position="71"/>
        <end position="224"/>
    </location>
</feature>
<evidence type="ECO:0000259" key="2">
    <source>
        <dbReference type="Pfam" id="PF09850"/>
    </source>
</evidence>
<organism evidence="3 4">
    <name type="scientific">Chromobacterium haemolyticum</name>
    <dbReference type="NCBI Taxonomy" id="394935"/>
    <lineage>
        <taxon>Bacteria</taxon>
        <taxon>Pseudomonadati</taxon>
        <taxon>Pseudomonadota</taxon>
        <taxon>Betaproteobacteria</taxon>
        <taxon>Neisseriales</taxon>
        <taxon>Chromobacteriaceae</taxon>
        <taxon>Chromobacterium</taxon>
    </lineage>
</organism>
<keyword evidence="1" id="KW-1133">Transmembrane helix</keyword>
<feature type="transmembrane region" description="Helical" evidence="1">
    <location>
        <begin position="210"/>
        <end position="232"/>
    </location>
</feature>
<reference evidence="3 4" key="1">
    <citation type="submission" date="2017-02" db="EMBL/GenBank/DDBJ databases">
        <title>Chromobacterium haemolyticum H5244.</title>
        <authorList>
            <person name="Gulvik C.A."/>
        </authorList>
    </citation>
    <scope>NUCLEOTIDE SEQUENCE [LARGE SCALE GENOMIC DNA]</scope>
    <source>
        <strain evidence="3 4">H5244</strain>
    </source>
</reference>
<evidence type="ECO:0000313" key="3">
    <source>
        <dbReference type="EMBL" id="OQS31299.1"/>
    </source>
</evidence>
<gene>
    <name evidence="3" type="ORF">B0T45_23055</name>
</gene>
<dbReference type="Proteomes" id="UP000192721">
    <property type="component" value="Unassembled WGS sequence"/>
</dbReference>
<dbReference type="PANTHER" id="PTHR38033:SF1">
    <property type="entry name" value="DOTU FAMILY TYPE IV_VI SECRETION SYSTEM PROTEIN"/>
    <property type="match status" value="1"/>
</dbReference>
<accession>A0A1W0C9B3</accession>
<protein>
    <recommendedName>
        <fullName evidence="2">Type IV / VI secretion system DotU domain-containing protein</fullName>
    </recommendedName>
</protein>
<dbReference type="Gene3D" id="1.25.40.590">
    <property type="entry name" value="Type IV / VI secretion system, DotU"/>
    <property type="match status" value="1"/>
</dbReference>
<keyword evidence="1" id="KW-0812">Transmembrane</keyword>
<proteinExistence type="predicted"/>
<evidence type="ECO:0000256" key="1">
    <source>
        <dbReference type="SAM" id="Phobius"/>
    </source>
</evidence>